<organism evidence="1 2">
    <name type="scientific">Apis cerana cerana</name>
    <name type="common">Oriental honeybee</name>
    <dbReference type="NCBI Taxonomy" id="94128"/>
    <lineage>
        <taxon>Eukaryota</taxon>
        <taxon>Metazoa</taxon>
        <taxon>Ecdysozoa</taxon>
        <taxon>Arthropoda</taxon>
        <taxon>Hexapoda</taxon>
        <taxon>Insecta</taxon>
        <taxon>Pterygota</taxon>
        <taxon>Neoptera</taxon>
        <taxon>Endopterygota</taxon>
        <taxon>Hymenoptera</taxon>
        <taxon>Apocrita</taxon>
        <taxon>Aculeata</taxon>
        <taxon>Apoidea</taxon>
        <taxon>Anthophila</taxon>
        <taxon>Apidae</taxon>
        <taxon>Apis</taxon>
    </lineage>
</organism>
<gene>
    <name evidence="1" type="ORF">APICC_00542</name>
</gene>
<accession>A0A2A3EAD3</accession>
<dbReference type="Proteomes" id="UP000242457">
    <property type="component" value="Unassembled WGS sequence"/>
</dbReference>
<protein>
    <submittedName>
        <fullName evidence="1">Uncharacterized protein</fullName>
    </submittedName>
</protein>
<dbReference type="AlphaFoldDB" id="A0A2A3EAD3"/>
<evidence type="ECO:0000313" key="1">
    <source>
        <dbReference type="EMBL" id="PBC28252.1"/>
    </source>
</evidence>
<proteinExistence type="predicted"/>
<reference evidence="1 2" key="1">
    <citation type="submission" date="2014-07" db="EMBL/GenBank/DDBJ databases">
        <title>Genomic and transcriptomic analysis on Apis cerana provide comprehensive insights into honey bee biology.</title>
        <authorList>
            <person name="Diao Q."/>
            <person name="Sun L."/>
            <person name="Zheng H."/>
            <person name="Zheng H."/>
            <person name="Xu S."/>
            <person name="Wang S."/>
            <person name="Zeng Z."/>
            <person name="Hu F."/>
            <person name="Su S."/>
            <person name="Wu J."/>
        </authorList>
    </citation>
    <scope>NUCLEOTIDE SEQUENCE [LARGE SCALE GENOMIC DNA]</scope>
    <source>
        <tissue evidence="1">Pupae without intestine</tissue>
    </source>
</reference>
<name>A0A2A3EAD3_APICC</name>
<keyword evidence="2" id="KW-1185">Reference proteome</keyword>
<dbReference type="EMBL" id="KZ288320">
    <property type="protein sequence ID" value="PBC28252.1"/>
    <property type="molecule type" value="Genomic_DNA"/>
</dbReference>
<sequence length="147" mass="16644">MSLCSNAVLFGPLFTDANALGRLRSMPRAKLRAVKLAEWRLEILGPIGLSTKSEEVGTNTKFGIRNCTVYLLIMKKNWILKFTKTLLESKELNKFRCYKLKASQILISASSLIVDVIHLDSVDFCAVKIRKCYCCIMSYKTRDTSIL</sequence>
<evidence type="ECO:0000313" key="2">
    <source>
        <dbReference type="Proteomes" id="UP000242457"/>
    </source>
</evidence>